<accession>A0A0L8FUL3</accession>
<dbReference type="GO" id="GO:0046872">
    <property type="term" value="F:metal ion binding"/>
    <property type="evidence" value="ECO:0007669"/>
    <property type="project" value="UniProtKB-KW"/>
</dbReference>
<sequence>MNLLHTITAKRESSPALKKLQASCQDSASGTCPVTYSKEELKEKLSSVQYRVTQEKGTERAYSGKFLSWNEEGIFTCVVCGNKLFASDTKFHSGCGWPSFTDVIEKGNVTFKDDFNHGMQRLEVMCSDCGAHLGHVFDDGPKSRKQTGLRYCVNSASLGFKKHTTV</sequence>
<dbReference type="EC" id="1.8.4.12" evidence="6"/>
<dbReference type="OMA" id="DEQWRAE"/>
<dbReference type="Pfam" id="PF01641">
    <property type="entry name" value="SelR"/>
    <property type="match status" value="1"/>
</dbReference>
<dbReference type="GO" id="GO:0033743">
    <property type="term" value="F:peptide-methionine (R)-S-oxide reductase activity"/>
    <property type="evidence" value="ECO:0007669"/>
    <property type="project" value="UniProtKB-EC"/>
</dbReference>
<dbReference type="PANTHER" id="PTHR10173">
    <property type="entry name" value="METHIONINE SULFOXIDE REDUCTASE"/>
    <property type="match status" value="1"/>
</dbReference>
<dbReference type="FunFam" id="2.170.150.20:FF:000001">
    <property type="entry name" value="Peptide methionine sulfoxide reductase MsrB"/>
    <property type="match status" value="1"/>
</dbReference>
<dbReference type="GO" id="GO:0006979">
    <property type="term" value="P:response to oxidative stress"/>
    <property type="evidence" value="ECO:0007669"/>
    <property type="project" value="InterPro"/>
</dbReference>
<dbReference type="PANTHER" id="PTHR10173:SF52">
    <property type="entry name" value="METHIONINE-R-SULFOXIDE REDUCTASE B1"/>
    <property type="match status" value="1"/>
</dbReference>
<evidence type="ECO:0000256" key="2">
    <source>
        <dbReference type="ARBA" id="ARBA00022723"/>
    </source>
</evidence>
<dbReference type="GO" id="GO:0005737">
    <property type="term" value="C:cytoplasm"/>
    <property type="evidence" value="ECO:0007669"/>
    <property type="project" value="TreeGrafter"/>
</dbReference>
<protein>
    <recommendedName>
        <fullName evidence="6">Peptide-methionine (R)-S-oxide reductase</fullName>
        <ecNumber evidence="6">1.8.4.12</ecNumber>
    </recommendedName>
</protein>
<keyword evidence="3 6" id="KW-0862">Zinc</keyword>
<evidence type="ECO:0000256" key="3">
    <source>
        <dbReference type="ARBA" id="ARBA00022833"/>
    </source>
</evidence>
<dbReference type="InterPro" id="IPR011057">
    <property type="entry name" value="Mss4-like_sf"/>
</dbReference>
<dbReference type="Gene3D" id="2.170.150.20">
    <property type="entry name" value="Peptide methionine sulfoxide reductase"/>
    <property type="match status" value="1"/>
</dbReference>
<dbReference type="PROSITE" id="PS51790">
    <property type="entry name" value="MSRB"/>
    <property type="match status" value="1"/>
</dbReference>
<comment type="similarity">
    <text evidence="1 6">Belongs to the MsrB Met sulfoxide reductase family.</text>
</comment>
<dbReference type="EMBL" id="KQ426321">
    <property type="protein sequence ID" value="KOF68386.1"/>
    <property type="molecule type" value="Genomic_DNA"/>
</dbReference>
<dbReference type="InterPro" id="IPR002579">
    <property type="entry name" value="Met_Sox_Rdtase_MsrB_dom"/>
</dbReference>
<comment type="function">
    <text evidence="6">Methionine-sulfoxide reductase that specifically reduces methionine (R)-sulfoxide back to methionine. While in many cases methionine oxidation is the result of random oxidation following oxidative stress, methionine oxidation is also a post-translational modification that takes place on specific residues.</text>
</comment>
<evidence type="ECO:0000256" key="6">
    <source>
        <dbReference type="RuleBase" id="RU365044"/>
    </source>
</evidence>
<dbReference type="InterPro" id="IPR028427">
    <property type="entry name" value="Met_Sox_Rdtase_MsrB"/>
</dbReference>
<dbReference type="NCBIfam" id="TIGR00357">
    <property type="entry name" value="peptide-methionine (R)-S-oxide reductase MsrB"/>
    <property type="match status" value="1"/>
</dbReference>
<dbReference type="AlphaFoldDB" id="A0A0L8FUL3"/>
<keyword evidence="4 6" id="KW-0560">Oxidoreductase</keyword>
<gene>
    <name evidence="8" type="ORF">OCBIM_22007391mg</name>
</gene>
<dbReference type="KEGG" id="obi:106881039"/>
<evidence type="ECO:0000256" key="4">
    <source>
        <dbReference type="ARBA" id="ARBA00023002"/>
    </source>
</evidence>
<dbReference type="GO" id="GO:0030091">
    <property type="term" value="P:protein repair"/>
    <property type="evidence" value="ECO:0007669"/>
    <property type="project" value="InterPro"/>
</dbReference>
<evidence type="ECO:0000313" key="8">
    <source>
        <dbReference type="EMBL" id="KOF68386.1"/>
    </source>
</evidence>
<dbReference type="SUPFAM" id="SSF51316">
    <property type="entry name" value="Mss4-like"/>
    <property type="match status" value="1"/>
</dbReference>
<feature type="domain" description="MsrB" evidence="7">
    <location>
        <begin position="38"/>
        <end position="163"/>
    </location>
</feature>
<dbReference type="STRING" id="37653.A0A0L8FUL3"/>
<dbReference type="OrthoDB" id="44061at2759"/>
<name>A0A0L8FUL3_OCTBM</name>
<keyword evidence="2 6" id="KW-0479">Metal-binding</keyword>
<evidence type="ECO:0000256" key="5">
    <source>
        <dbReference type="ARBA" id="ARBA00048488"/>
    </source>
</evidence>
<comment type="catalytic activity">
    <reaction evidence="5 6">
        <text>L-methionyl-[protein] + [thioredoxin]-disulfide + H2O = L-methionyl-(R)-S-oxide-[protein] + [thioredoxin]-dithiol</text>
        <dbReference type="Rhea" id="RHEA:24164"/>
        <dbReference type="Rhea" id="RHEA-COMP:10698"/>
        <dbReference type="Rhea" id="RHEA-COMP:10700"/>
        <dbReference type="Rhea" id="RHEA-COMP:12313"/>
        <dbReference type="Rhea" id="RHEA-COMP:12314"/>
        <dbReference type="ChEBI" id="CHEBI:15377"/>
        <dbReference type="ChEBI" id="CHEBI:16044"/>
        <dbReference type="ChEBI" id="CHEBI:29950"/>
        <dbReference type="ChEBI" id="CHEBI:45764"/>
        <dbReference type="ChEBI" id="CHEBI:50058"/>
        <dbReference type="EC" id="1.8.4.12"/>
    </reaction>
</comment>
<proteinExistence type="inferred from homology"/>
<evidence type="ECO:0000256" key="1">
    <source>
        <dbReference type="ARBA" id="ARBA00007174"/>
    </source>
</evidence>
<comment type="cofactor">
    <cofactor evidence="6">
        <name>Zn(2+)</name>
        <dbReference type="ChEBI" id="CHEBI:29105"/>
    </cofactor>
    <text evidence="6">Binds 1 zinc ion per subunit.</text>
</comment>
<reference evidence="8" key="1">
    <citation type="submission" date="2015-07" db="EMBL/GenBank/DDBJ databases">
        <title>MeaNS - Measles Nucleotide Surveillance Program.</title>
        <authorList>
            <person name="Tran T."/>
            <person name="Druce J."/>
        </authorList>
    </citation>
    <scope>NUCLEOTIDE SEQUENCE</scope>
    <source>
        <strain evidence="8">UCB-OBI-ISO-001</strain>
        <tissue evidence="8">Gonad</tissue>
    </source>
</reference>
<evidence type="ECO:0000259" key="7">
    <source>
        <dbReference type="PROSITE" id="PS51790"/>
    </source>
</evidence>
<organism evidence="8">
    <name type="scientific">Octopus bimaculoides</name>
    <name type="common">California two-spotted octopus</name>
    <dbReference type="NCBI Taxonomy" id="37653"/>
    <lineage>
        <taxon>Eukaryota</taxon>
        <taxon>Metazoa</taxon>
        <taxon>Spiralia</taxon>
        <taxon>Lophotrochozoa</taxon>
        <taxon>Mollusca</taxon>
        <taxon>Cephalopoda</taxon>
        <taxon>Coleoidea</taxon>
        <taxon>Octopodiformes</taxon>
        <taxon>Octopoda</taxon>
        <taxon>Incirrata</taxon>
        <taxon>Octopodidae</taxon>
        <taxon>Octopus</taxon>
    </lineage>
</organism>